<gene>
    <name evidence="2" type="ORF">S03H2_51081</name>
</gene>
<reference evidence="2" key="1">
    <citation type="journal article" date="2014" name="Front. Microbiol.">
        <title>High frequency of phylogenetically diverse reductive dehalogenase-homologous genes in deep subseafloor sedimentary metagenomes.</title>
        <authorList>
            <person name="Kawai M."/>
            <person name="Futagami T."/>
            <person name="Toyoda A."/>
            <person name="Takaki Y."/>
            <person name="Nishi S."/>
            <person name="Hori S."/>
            <person name="Arai W."/>
            <person name="Tsubouchi T."/>
            <person name="Morono Y."/>
            <person name="Uchiyama I."/>
            <person name="Ito T."/>
            <person name="Fujiyama A."/>
            <person name="Inagaki F."/>
            <person name="Takami H."/>
        </authorList>
    </citation>
    <scope>NUCLEOTIDE SEQUENCE</scope>
    <source>
        <strain evidence="2">Expedition CK06-06</strain>
    </source>
</reference>
<evidence type="ECO:0008006" key="3">
    <source>
        <dbReference type="Google" id="ProtNLM"/>
    </source>
</evidence>
<accession>X1HJZ1</accession>
<name>X1HJZ1_9ZZZZ</name>
<dbReference type="Pfam" id="PF13561">
    <property type="entry name" value="adh_short_C2"/>
    <property type="match status" value="1"/>
</dbReference>
<sequence>EAVAMETDISDENATKKMAEKVMQQYGKVDILLNNAAIWYGINITPWDAWTVEEWERIFAVNVRGTWLCCKAIAPLMIKQSRGKIINMASNVAKVPAAQLFLPYSCSKGALYTLTHALARALGSSGINVNAIAPGYVASEASLAQRDSEKIFEIATSEQSIQKRLQPTDLVGTAVFLASEDSDFISGQVIYIDGGTVML</sequence>
<dbReference type="InterPro" id="IPR020904">
    <property type="entry name" value="Sc_DH/Rdtase_CS"/>
</dbReference>
<feature type="non-terminal residue" evidence="2">
    <location>
        <position position="1"/>
    </location>
</feature>
<dbReference type="EMBL" id="BARU01032383">
    <property type="protein sequence ID" value="GAH70436.1"/>
    <property type="molecule type" value="Genomic_DNA"/>
</dbReference>
<comment type="similarity">
    <text evidence="1">Belongs to the short-chain dehydrogenases/reductases (SDR) family.</text>
</comment>
<comment type="caution">
    <text evidence="2">The sequence shown here is derived from an EMBL/GenBank/DDBJ whole genome shotgun (WGS) entry which is preliminary data.</text>
</comment>
<dbReference type="PRINTS" id="PR00081">
    <property type="entry name" value="GDHRDH"/>
</dbReference>
<evidence type="ECO:0000256" key="1">
    <source>
        <dbReference type="ARBA" id="ARBA00006484"/>
    </source>
</evidence>
<dbReference type="PANTHER" id="PTHR42760">
    <property type="entry name" value="SHORT-CHAIN DEHYDROGENASES/REDUCTASES FAMILY MEMBER"/>
    <property type="match status" value="1"/>
</dbReference>
<proteinExistence type="inferred from homology"/>
<dbReference type="AlphaFoldDB" id="X1HJZ1"/>
<evidence type="ECO:0000313" key="2">
    <source>
        <dbReference type="EMBL" id="GAH70436.1"/>
    </source>
</evidence>
<dbReference type="Gene3D" id="3.40.50.720">
    <property type="entry name" value="NAD(P)-binding Rossmann-like Domain"/>
    <property type="match status" value="1"/>
</dbReference>
<dbReference type="InterPro" id="IPR002347">
    <property type="entry name" value="SDR_fam"/>
</dbReference>
<dbReference type="PROSITE" id="PS00061">
    <property type="entry name" value="ADH_SHORT"/>
    <property type="match status" value="1"/>
</dbReference>
<dbReference type="PRINTS" id="PR00080">
    <property type="entry name" value="SDRFAMILY"/>
</dbReference>
<dbReference type="GO" id="GO:0016616">
    <property type="term" value="F:oxidoreductase activity, acting on the CH-OH group of donors, NAD or NADP as acceptor"/>
    <property type="evidence" value="ECO:0007669"/>
    <property type="project" value="TreeGrafter"/>
</dbReference>
<protein>
    <recommendedName>
        <fullName evidence="3">Dehydrogenase</fullName>
    </recommendedName>
</protein>
<dbReference type="SUPFAM" id="SSF51735">
    <property type="entry name" value="NAD(P)-binding Rossmann-fold domains"/>
    <property type="match status" value="1"/>
</dbReference>
<dbReference type="InterPro" id="IPR036291">
    <property type="entry name" value="NAD(P)-bd_dom_sf"/>
</dbReference>
<dbReference type="CDD" id="cd05233">
    <property type="entry name" value="SDR_c"/>
    <property type="match status" value="1"/>
</dbReference>
<organism evidence="2">
    <name type="scientific">marine sediment metagenome</name>
    <dbReference type="NCBI Taxonomy" id="412755"/>
    <lineage>
        <taxon>unclassified sequences</taxon>
        <taxon>metagenomes</taxon>
        <taxon>ecological metagenomes</taxon>
    </lineage>
</organism>